<evidence type="ECO:0000256" key="1">
    <source>
        <dbReference type="ARBA" id="ARBA00001946"/>
    </source>
</evidence>
<dbReference type="GO" id="GO:0071543">
    <property type="term" value="P:diphosphoinositol polyphosphate metabolic process"/>
    <property type="evidence" value="ECO:0007669"/>
    <property type="project" value="TreeGrafter"/>
</dbReference>
<dbReference type="GO" id="GO:0008486">
    <property type="term" value="F:diphosphoinositol-polyphosphate diphosphatase activity"/>
    <property type="evidence" value="ECO:0007669"/>
    <property type="project" value="TreeGrafter"/>
</dbReference>
<dbReference type="Gene3D" id="3.90.79.10">
    <property type="entry name" value="Nucleoside Triphosphate Pyrophosphohydrolase"/>
    <property type="match status" value="1"/>
</dbReference>
<dbReference type="Pfam" id="PF00293">
    <property type="entry name" value="NUDIX"/>
    <property type="match status" value="1"/>
</dbReference>
<dbReference type="InterPro" id="IPR047198">
    <property type="entry name" value="DDP-like_NUDIX"/>
</dbReference>
<dbReference type="InterPro" id="IPR015797">
    <property type="entry name" value="NUDIX_hydrolase-like_dom_sf"/>
</dbReference>
<proteinExistence type="predicted"/>
<comment type="cofactor">
    <cofactor evidence="1">
        <name>Mg(2+)</name>
        <dbReference type="ChEBI" id="CHEBI:18420"/>
    </cofactor>
</comment>
<dbReference type="GO" id="GO:1901907">
    <property type="term" value="P:diadenosine pentaphosphate catabolic process"/>
    <property type="evidence" value="ECO:0007669"/>
    <property type="project" value="TreeGrafter"/>
</dbReference>
<protein>
    <submittedName>
        <fullName evidence="6">NUDIX hydrolase</fullName>
    </submittedName>
</protein>
<comment type="caution">
    <text evidence="6">The sequence shown here is derived from an EMBL/GenBank/DDBJ whole genome shotgun (WGS) entry which is preliminary data.</text>
</comment>
<dbReference type="GO" id="GO:0034431">
    <property type="term" value="F:bis(5'-adenosyl)-hexaphosphatase activity"/>
    <property type="evidence" value="ECO:0007669"/>
    <property type="project" value="TreeGrafter"/>
</dbReference>
<organism evidence="6 7">
    <name type="scientific">Ruegeria pomeroyi</name>
    <dbReference type="NCBI Taxonomy" id="89184"/>
    <lineage>
        <taxon>Bacteria</taxon>
        <taxon>Pseudomonadati</taxon>
        <taxon>Pseudomonadota</taxon>
        <taxon>Alphaproteobacteria</taxon>
        <taxon>Rhodobacterales</taxon>
        <taxon>Roseobacteraceae</taxon>
        <taxon>Ruegeria</taxon>
    </lineage>
</organism>
<accession>A0A9Q3ZM84</accession>
<keyword evidence="2" id="KW-0479">Metal-binding</keyword>
<evidence type="ECO:0000313" key="7">
    <source>
        <dbReference type="Proteomes" id="UP000813672"/>
    </source>
</evidence>
<evidence type="ECO:0000259" key="5">
    <source>
        <dbReference type="PROSITE" id="PS51462"/>
    </source>
</evidence>
<dbReference type="Proteomes" id="UP000813672">
    <property type="component" value="Unassembled WGS sequence"/>
</dbReference>
<keyword evidence="4" id="KW-0460">Magnesium</keyword>
<dbReference type="GO" id="GO:0000298">
    <property type="term" value="F:endopolyphosphatase activity"/>
    <property type="evidence" value="ECO:0007669"/>
    <property type="project" value="TreeGrafter"/>
</dbReference>
<dbReference type="GO" id="GO:0046872">
    <property type="term" value="F:metal ion binding"/>
    <property type="evidence" value="ECO:0007669"/>
    <property type="project" value="UniProtKB-KW"/>
</dbReference>
<dbReference type="PANTHER" id="PTHR12629">
    <property type="entry name" value="DIPHOSPHOINOSITOL POLYPHOSPHATE PHOSPHOHYDROLASE"/>
    <property type="match status" value="1"/>
</dbReference>
<dbReference type="GO" id="GO:1901911">
    <property type="term" value="P:adenosine 5'-(hexahydrogen pentaphosphate) catabolic process"/>
    <property type="evidence" value="ECO:0007669"/>
    <property type="project" value="TreeGrafter"/>
</dbReference>
<evidence type="ECO:0000256" key="2">
    <source>
        <dbReference type="ARBA" id="ARBA00022723"/>
    </source>
</evidence>
<dbReference type="PROSITE" id="PS51462">
    <property type="entry name" value="NUDIX"/>
    <property type="match status" value="1"/>
</dbReference>
<dbReference type="SUPFAM" id="SSF55811">
    <property type="entry name" value="Nudix"/>
    <property type="match status" value="1"/>
</dbReference>
<gene>
    <name evidence="6" type="ORF">KBY27_02610</name>
</gene>
<name>A0A9Q3ZM84_9RHOB</name>
<dbReference type="AlphaFoldDB" id="A0A9Q3ZM84"/>
<keyword evidence="3 6" id="KW-0378">Hydrolase</keyword>
<dbReference type="CDD" id="cd04666">
    <property type="entry name" value="NUDIX_DIPP2_like_Nudt4"/>
    <property type="match status" value="1"/>
</dbReference>
<evidence type="ECO:0000256" key="4">
    <source>
        <dbReference type="ARBA" id="ARBA00022842"/>
    </source>
</evidence>
<dbReference type="InterPro" id="IPR000086">
    <property type="entry name" value="NUDIX_hydrolase_dom"/>
</dbReference>
<sequence>MNAKLDKAVTMQRAQALTRLQYGALCYRFAGDTPLVLLITSRGTGRWILPKGWPIPGLDGAATAAREAWEEAGVVGRVSPVPLGAYHYVKLLDKRREVPCKVEVYPLCVARLEDEYPETGQRQRVWFAATEAARKVDEPELKQLLRTLDPMALRRLCPTATGPHST</sequence>
<dbReference type="PANTHER" id="PTHR12629:SF0">
    <property type="entry name" value="DIPHOSPHOINOSITOL-POLYPHOSPHATE DIPHOSPHATASE"/>
    <property type="match status" value="1"/>
</dbReference>
<dbReference type="GO" id="GO:0005737">
    <property type="term" value="C:cytoplasm"/>
    <property type="evidence" value="ECO:0007669"/>
    <property type="project" value="TreeGrafter"/>
</dbReference>
<dbReference type="GO" id="GO:1901909">
    <property type="term" value="P:diadenosine hexaphosphate catabolic process"/>
    <property type="evidence" value="ECO:0007669"/>
    <property type="project" value="TreeGrafter"/>
</dbReference>
<feature type="domain" description="Nudix hydrolase" evidence="5">
    <location>
        <begin position="17"/>
        <end position="149"/>
    </location>
</feature>
<evidence type="ECO:0000313" key="6">
    <source>
        <dbReference type="EMBL" id="MCE8536339.1"/>
    </source>
</evidence>
<dbReference type="EMBL" id="JAGQAF010000001">
    <property type="protein sequence ID" value="MCE8536339.1"/>
    <property type="molecule type" value="Genomic_DNA"/>
</dbReference>
<dbReference type="GO" id="GO:0034432">
    <property type="term" value="F:bis(5'-adenosyl)-pentaphosphatase activity"/>
    <property type="evidence" value="ECO:0007669"/>
    <property type="project" value="TreeGrafter"/>
</dbReference>
<evidence type="ECO:0000256" key="3">
    <source>
        <dbReference type="ARBA" id="ARBA00022801"/>
    </source>
</evidence>
<dbReference type="RefSeq" id="WP_234218297.1">
    <property type="nucleotide sequence ID" value="NZ_JAGQAF010000001.1"/>
</dbReference>
<reference evidence="6" key="1">
    <citation type="journal article" date="2021" name="Environ. Microbiol.">
        <title>Cryptic niche differentiation of novel sediment ecotypes of Rugeria pomeroyi correlates with nitrate respiration.</title>
        <authorList>
            <person name="Lin X."/>
            <person name="McNichol J."/>
            <person name="Chu X."/>
            <person name="Qian Y."/>
            <person name="Luo H."/>
        </authorList>
    </citation>
    <scope>NUCLEOTIDE SEQUENCE</scope>
    <source>
        <strain evidence="6">SZCCDBB064</strain>
    </source>
</reference>